<dbReference type="Gene3D" id="3.40.1350.10">
    <property type="match status" value="1"/>
</dbReference>
<dbReference type="EMBL" id="JAAYSM010000015">
    <property type="protein sequence ID" value="NLJ17324.1"/>
    <property type="molecule type" value="Genomic_DNA"/>
</dbReference>
<sequence length="370" mass="43167">MFLINRDSNEAVSLSKKTFQELNFKERQHLQEWICKNTDILGERLLIIQKEFSGFDDTRERLDLLAIDEEGNLVIIENKLDDSGRDVVWQSLKYASYCSGLTKNDIRMIFQDYLDVQQDGGVAENILCEFLQVEDFSEAELNYDDQRIIMIAANFRKEVTSTALWLLEHNIKIKCIKVTPYELDGQILLDTEQIIPIKDAEEYVIKVANKKQEEVKIKEQNQARYNIRIDFWTNLLQEMNKKSRLFSNVNPTKDNWLGTGSGYSGIAYTFTATGGYARVELWINRGSQDENKAIFDKLFANKEKIETKFEAELDWQRLDDGKGSRIAYSLTNVSIFNEEHWTEMIRFLTDHMIKFESAMKDPLHKVMNDS</sequence>
<accession>A0A7X8GZ06</accession>
<organism evidence="2 3">
    <name type="scientific">Globicatella sulfidifaciens</name>
    <dbReference type="NCBI Taxonomy" id="136093"/>
    <lineage>
        <taxon>Bacteria</taxon>
        <taxon>Bacillati</taxon>
        <taxon>Bacillota</taxon>
        <taxon>Bacilli</taxon>
        <taxon>Lactobacillales</taxon>
        <taxon>Aerococcaceae</taxon>
        <taxon>Globicatella</taxon>
    </lineage>
</organism>
<evidence type="ECO:0000259" key="1">
    <source>
        <dbReference type="Pfam" id="PF14088"/>
    </source>
</evidence>
<reference evidence="2 3" key="1">
    <citation type="journal article" date="2020" name="Biotechnol. Biofuels">
        <title>New insights from the biogas microbiome by comprehensive genome-resolved metagenomics of nearly 1600 species originating from multiple anaerobic digesters.</title>
        <authorList>
            <person name="Campanaro S."/>
            <person name="Treu L."/>
            <person name="Rodriguez-R L.M."/>
            <person name="Kovalovszki A."/>
            <person name="Ziels R.M."/>
            <person name="Maus I."/>
            <person name="Zhu X."/>
            <person name="Kougias P.G."/>
            <person name="Basile A."/>
            <person name="Luo G."/>
            <person name="Schluter A."/>
            <person name="Konstantinidis K.T."/>
            <person name="Angelidaki I."/>
        </authorList>
    </citation>
    <scope>NUCLEOTIDE SEQUENCE [LARGE SCALE GENOMIC DNA]</scope>
    <source>
        <strain evidence="2">AS23ysBPME_34</strain>
    </source>
</reference>
<feature type="domain" description="DUF4268" evidence="1">
    <location>
        <begin position="227"/>
        <end position="361"/>
    </location>
</feature>
<dbReference type="InterPro" id="IPR011856">
    <property type="entry name" value="tRNA_endonuc-like_dom_sf"/>
</dbReference>
<dbReference type="Pfam" id="PF14088">
    <property type="entry name" value="DUF4268"/>
    <property type="match status" value="1"/>
</dbReference>
<protein>
    <submittedName>
        <fullName evidence="2">DUF4268 domain-containing protein</fullName>
    </submittedName>
</protein>
<gene>
    <name evidence="2" type="ORF">GX355_00525</name>
</gene>
<comment type="caution">
    <text evidence="2">The sequence shown here is derived from an EMBL/GenBank/DDBJ whole genome shotgun (WGS) entry which is preliminary data.</text>
</comment>
<dbReference type="GO" id="GO:0003676">
    <property type="term" value="F:nucleic acid binding"/>
    <property type="evidence" value="ECO:0007669"/>
    <property type="project" value="InterPro"/>
</dbReference>
<evidence type="ECO:0000313" key="3">
    <source>
        <dbReference type="Proteomes" id="UP000541058"/>
    </source>
</evidence>
<name>A0A7X8GZ06_9LACT</name>
<dbReference type="RefSeq" id="WP_276645655.1">
    <property type="nucleotide sequence ID" value="NZ_JAAYSM010000015.1"/>
</dbReference>
<evidence type="ECO:0000313" key="2">
    <source>
        <dbReference type="EMBL" id="NLJ17324.1"/>
    </source>
</evidence>
<dbReference type="InterPro" id="IPR025364">
    <property type="entry name" value="DUF4268"/>
</dbReference>
<dbReference type="AlphaFoldDB" id="A0A7X8GZ06"/>
<dbReference type="Proteomes" id="UP000541058">
    <property type="component" value="Unassembled WGS sequence"/>
</dbReference>
<proteinExistence type="predicted"/>